<feature type="binding site" evidence="2">
    <location>
        <position position="18"/>
    </location>
    <ligand>
        <name>Mg(2+)</name>
        <dbReference type="ChEBI" id="CHEBI:18420"/>
    </ligand>
</feature>
<feature type="binding site" evidence="2">
    <location>
        <position position="205"/>
    </location>
    <ligand>
        <name>Mg(2+)</name>
        <dbReference type="ChEBI" id="CHEBI:18420"/>
    </ligand>
</feature>
<dbReference type="OrthoDB" id="4191603at2"/>
<feature type="binding site" evidence="2">
    <location>
        <position position="69"/>
    </location>
    <ligand>
        <name>substrate</name>
    </ligand>
</feature>
<dbReference type="Proteomes" id="UP000243463">
    <property type="component" value="Unassembled WGS sequence"/>
</dbReference>
<accession>A0A217EE74</accession>
<comment type="similarity">
    <text evidence="2">Belongs to the UPP synthase family.</text>
</comment>
<comment type="function">
    <text evidence="2">Catalyzes the sequential condensation of isopentenyl diphosphate (IPP) with (2E,6E)-farnesyl diphosphate (E,E-FPP) to yield (2Z,6Z,10Z,14Z,18Z,22Z,26Z,30Z,34E,38E)-undecaprenyl diphosphate (di-trans,octa-cis-UPP). UPP is the precursor of glycosyl carrier lipid in the biosynthesis of bacterial cell wall polysaccharide components such as peptidoglycan and lipopolysaccharide.</text>
</comment>
<reference evidence="4" key="1">
    <citation type="submission" date="2017-06" db="EMBL/GenBank/DDBJ databases">
        <authorList>
            <person name="Varghese N."/>
            <person name="Submissions S."/>
        </authorList>
    </citation>
    <scope>NUCLEOTIDE SEQUENCE [LARGE SCALE GENOMIC DNA]</scope>
    <source>
        <strain evidence="4">ANC 5114</strain>
    </source>
</reference>
<comment type="subunit">
    <text evidence="2">Homodimer.</text>
</comment>
<keyword evidence="2" id="KW-0961">Cell wall biogenesis/degradation</keyword>
<comment type="catalytic activity">
    <reaction evidence="2">
        <text>8 isopentenyl diphosphate + (2E,6E)-farnesyl diphosphate = di-trans,octa-cis-undecaprenyl diphosphate + 8 diphosphate</text>
        <dbReference type="Rhea" id="RHEA:27551"/>
        <dbReference type="ChEBI" id="CHEBI:33019"/>
        <dbReference type="ChEBI" id="CHEBI:58405"/>
        <dbReference type="ChEBI" id="CHEBI:128769"/>
        <dbReference type="ChEBI" id="CHEBI:175763"/>
        <dbReference type="EC" id="2.5.1.31"/>
    </reaction>
</comment>
<feature type="binding site" evidence="2">
    <location>
        <position position="67"/>
    </location>
    <ligand>
        <name>substrate</name>
    </ligand>
</feature>
<dbReference type="FunFam" id="3.40.1180.10:FF:000001">
    <property type="entry name" value="(2E,6E)-farnesyl-diphosphate-specific ditrans,polycis-undecaprenyl-diphosphate synthase"/>
    <property type="match status" value="1"/>
</dbReference>
<keyword evidence="2" id="KW-0479">Metal-binding</keyword>
<dbReference type="GO" id="GO:0016094">
    <property type="term" value="P:polyprenol biosynthetic process"/>
    <property type="evidence" value="ECO:0007669"/>
    <property type="project" value="TreeGrafter"/>
</dbReference>
<dbReference type="NCBIfam" id="TIGR00055">
    <property type="entry name" value="uppS"/>
    <property type="match status" value="1"/>
</dbReference>
<feature type="binding site" evidence="2">
    <location>
        <position position="23"/>
    </location>
    <ligand>
        <name>substrate</name>
    </ligand>
</feature>
<comment type="cofactor">
    <cofactor evidence="2">
        <name>Mg(2+)</name>
        <dbReference type="ChEBI" id="CHEBI:18420"/>
    </cofactor>
    <text evidence="2">Binds 2 magnesium ions per subunit.</text>
</comment>
<feature type="binding site" evidence="2">
    <location>
        <begin position="19"/>
        <end position="22"/>
    </location>
    <ligand>
        <name>substrate</name>
    </ligand>
</feature>
<dbReference type="PANTHER" id="PTHR10291">
    <property type="entry name" value="DEHYDRODOLICHYL DIPHOSPHATE SYNTHASE FAMILY MEMBER"/>
    <property type="match status" value="1"/>
</dbReference>
<proteinExistence type="inferred from homology"/>
<dbReference type="RefSeq" id="WP_088822554.1">
    <property type="nucleotide sequence ID" value="NZ_FZLN01000001.1"/>
</dbReference>
<protein>
    <recommendedName>
        <fullName evidence="2">Ditrans,polycis-undecaprenyl-diphosphate synthase ((2E,6E)-farnesyl-diphosphate specific)</fullName>
        <ecNumber evidence="2">2.5.1.31</ecNumber>
    </recommendedName>
    <alternativeName>
        <fullName evidence="2">Ditrans,polycis-undecaprenylcistransferase</fullName>
    </alternativeName>
    <alternativeName>
        <fullName evidence="2">Undecaprenyl diphosphate synthase</fullName>
        <shortName evidence="2">UDS</shortName>
    </alternativeName>
    <alternativeName>
        <fullName evidence="2">Undecaprenyl pyrophosphate synthase</fullName>
        <shortName evidence="2">UPP synthase</shortName>
    </alternativeName>
</protein>
<keyword evidence="4" id="KW-1185">Reference proteome</keyword>
<keyword evidence="2" id="KW-0573">Peptidoglycan synthesis</keyword>
<keyword evidence="2" id="KW-0460">Magnesium</keyword>
<feature type="binding site" evidence="2">
    <location>
        <begin position="192"/>
        <end position="194"/>
    </location>
    <ligand>
        <name>substrate</name>
    </ligand>
</feature>
<dbReference type="Pfam" id="PF01255">
    <property type="entry name" value="Prenyltransf"/>
    <property type="match status" value="1"/>
</dbReference>
<feature type="binding site" evidence="2">
    <location>
        <position position="35"/>
    </location>
    <ligand>
        <name>substrate</name>
    </ligand>
</feature>
<feature type="binding site" evidence="2">
    <location>
        <position position="186"/>
    </location>
    <ligand>
        <name>substrate</name>
    </ligand>
</feature>
<evidence type="ECO:0000256" key="1">
    <source>
        <dbReference type="ARBA" id="ARBA00022679"/>
    </source>
</evidence>
<dbReference type="EMBL" id="FZLN01000001">
    <property type="protein sequence ID" value="SNQ28510.1"/>
    <property type="molecule type" value="Genomic_DNA"/>
</dbReference>
<dbReference type="AlphaFoldDB" id="A0A217EE74"/>
<dbReference type="GO" id="GO:0009252">
    <property type="term" value="P:peptidoglycan biosynthetic process"/>
    <property type="evidence" value="ECO:0007669"/>
    <property type="project" value="UniProtKB-UniRule"/>
</dbReference>
<dbReference type="HAMAP" id="MF_01139">
    <property type="entry name" value="ISPT"/>
    <property type="match status" value="1"/>
</dbReference>
<dbReference type="GO" id="GO:0008834">
    <property type="term" value="F:ditrans,polycis-undecaprenyl-diphosphate synthase [(2E,6E)-farnesyl-diphosphate specific] activity"/>
    <property type="evidence" value="ECO:0007669"/>
    <property type="project" value="UniProtKB-UniRule"/>
</dbReference>
<keyword evidence="1 2" id="KW-0808">Transferase</keyword>
<feature type="binding site" evidence="2">
    <location>
        <position position="31"/>
    </location>
    <ligand>
        <name>substrate</name>
    </ligand>
</feature>
<dbReference type="InterPro" id="IPR018520">
    <property type="entry name" value="UPP_synth-like_CS"/>
</dbReference>
<feature type="binding site" evidence="2">
    <location>
        <begin position="63"/>
        <end position="65"/>
    </location>
    <ligand>
        <name>substrate</name>
    </ligand>
</feature>
<keyword evidence="2" id="KW-0133">Cell shape</keyword>
<name>A0A217EE74_9GAMM</name>
<dbReference type="GO" id="GO:0071555">
    <property type="term" value="P:cell wall organization"/>
    <property type="evidence" value="ECO:0007669"/>
    <property type="project" value="UniProtKB-KW"/>
</dbReference>
<dbReference type="PANTHER" id="PTHR10291:SF0">
    <property type="entry name" value="DEHYDRODOLICHYL DIPHOSPHATE SYNTHASE 2"/>
    <property type="match status" value="1"/>
</dbReference>
<dbReference type="EC" id="2.5.1.31" evidence="2"/>
<dbReference type="InterPro" id="IPR001441">
    <property type="entry name" value="UPP_synth-like"/>
</dbReference>
<organism evidence="3 4">
    <name type="scientific">Acinetobacter apis</name>
    <dbReference type="NCBI Taxonomy" id="1229165"/>
    <lineage>
        <taxon>Bacteria</taxon>
        <taxon>Pseudomonadati</taxon>
        <taxon>Pseudomonadota</taxon>
        <taxon>Gammaproteobacteria</taxon>
        <taxon>Moraxellales</taxon>
        <taxon>Moraxellaceae</taxon>
        <taxon>Acinetobacter</taxon>
    </lineage>
</organism>
<dbReference type="Gene3D" id="3.40.1180.10">
    <property type="entry name" value="Decaprenyl diphosphate synthase-like"/>
    <property type="match status" value="1"/>
</dbReference>
<feature type="active site" evidence="2">
    <location>
        <position position="18"/>
    </location>
</feature>
<feature type="active site" description="Proton acceptor" evidence="2">
    <location>
        <position position="66"/>
    </location>
</feature>
<evidence type="ECO:0000256" key="2">
    <source>
        <dbReference type="HAMAP-Rule" id="MF_01139"/>
    </source>
</evidence>
<evidence type="ECO:0000313" key="3">
    <source>
        <dbReference type="EMBL" id="SNQ28510.1"/>
    </source>
</evidence>
<dbReference type="GO" id="GO:0005829">
    <property type="term" value="C:cytosol"/>
    <property type="evidence" value="ECO:0007669"/>
    <property type="project" value="TreeGrafter"/>
</dbReference>
<dbReference type="InterPro" id="IPR036424">
    <property type="entry name" value="UPP_synth-like_sf"/>
</dbReference>
<gene>
    <name evidence="2" type="primary">uppS</name>
    <name evidence="3" type="ORF">SAMN05444584_0433</name>
</gene>
<dbReference type="CDD" id="cd00475">
    <property type="entry name" value="Cis_IPPS"/>
    <property type="match status" value="1"/>
</dbReference>
<evidence type="ECO:0000313" key="4">
    <source>
        <dbReference type="Proteomes" id="UP000243463"/>
    </source>
</evidence>
<dbReference type="GO" id="GO:0008360">
    <property type="term" value="P:regulation of cell shape"/>
    <property type="evidence" value="ECO:0007669"/>
    <property type="project" value="UniProtKB-KW"/>
</dbReference>
<dbReference type="SUPFAM" id="SSF64005">
    <property type="entry name" value="Undecaprenyl diphosphate synthase"/>
    <property type="match status" value="1"/>
</dbReference>
<dbReference type="GO" id="GO:0000287">
    <property type="term" value="F:magnesium ion binding"/>
    <property type="evidence" value="ECO:0007669"/>
    <property type="project" value="UniProtKB-UniRule"/>
</dbReference>
<sequence length="249" mass="28667">MTIVEDNHPPQHVAIIMDGNNRFAKKKQLPKGDGHKEGKTVLDPIVEYCRKVGVQALTVFAFSSENWNRPQPEVDLLMFLLEQTIHEQIPRMVEFEIALRFIGDDAKLPEHLKQLIQEAEQKTAHFTKMTLTIAISYGGKWDIAESAKRIAQDVVDQKISVDQINADLFNQYICLGDLPAVDLLIRTGGDYRISNFLLWQLAYAELYFTKVLWPEFSVDELKKAFAVFSERERRFGQTSEQIQQNKIEN</sequence>
<dbReference type="PROSITE" id="PS01066">
    <property type="entry name" value="UPP_SYNTHASE"/>
    <property type="match status" value="1"/>
</dbReference>